<dbReference type="Proteomes" id="UP000821853">
    <property type="component" value="Chromosome 10"/>
</dbReference>
<comment type="caution">
    <text evidence="1">The sequence shown here is derived from an EMBL/GenBank/DDBJ whole genome shotgun (WGS) entry which is preliminary data.</text>
</comment>
<organism evidence="1 2">
    <name type="scientific">Haemaphysalis longicornis</name>
    <name type="common">Bush tick</name>
    <dbReference type="NCBI Taxonomy" id="44386"/>
    <lineage>
        <taxon>Eukaryota</taxon>
        <taxon>Metazoa</taxon>
        <taxon>Ecdysozoa</taxon>
        <taxon>Arthropoda</taxon>
        <taxon>Chelicerata</taxon>
        <taxon>Arachnida</taxon>
        <taxon>Acari</taxon>
        <taxon>Parasitiformes</taxon>
        <taxon>Ixodida</taxon>
        <taxon>Ixodoidea</taxon>
        <taxon>Ixodidae</taxon>
        <taxon>Haemaphysalinae</taxon>
        <taxon>Haemaphysalis</taxon>
    </lineage>
</organism>
<dbReference type="EMBL" id="JABSTR010000002">
    <property type="protein sequence ID" value="KAH9364466.1"/>
    <property type="molecule type" value="Genomic_DNA"/>
</dbReference>
<protein>
    <recommendedName>
        <fullName evidence="3">THAP-type domain-containing protein</fullName>
    </recommendedName>
</protein>
<keyword evidence="2" id="KW-1185">Reference proteome</keyword>
<evidence type="ECO:0000313" key="2">
    <source>
        <dbReference type="Proteomes" id="UP000821853"/>
    </source>
</evidence>
<dbReference type="AlphaFoldDB" id="A0A9J6FMS8"/>
<reference evidence="1 2" key="1">
    <citation type="journal article" date="2020" name="Cell">
        <title>Large-Scale Comparative Analyses of Tick Genomes Elucidate Their Genetic Diversity and Vector Capacities.</title>
        <authorList>
            <consortium name="Tick Genome and Microbiome Consortium (TIGMIC)"/>
            <person name="Jia N."/>
            <person name="Wang J."/>
            <person name="Shi W."/>
            <person name="Du L."/>
            <person name="Sun Y."/>
            <person name="Zhan W."/>
            <person name="Jiang J.F."/>
            <person name="Wang Q."/>
            <person name="Zhang B."/>
            <person name="Ji P."/>
            <person name="Bell-Sakyi L."/>
            <person name="Cui X.M."/>
            <person name="Yuan T.T."/>
            <person name="Jiang B.G."/>
            <person name="Yang W.F."/>
            <person name="Lam T.T."/>
            <person name="Chang Q.C."/>
            <person name="Ding S.J."/>
            <person name="Wang X.J."/>
            <person name="Zhu J.G."/>
            <person name="Ruan X.D."/>
            <person name="Zhao L."/>
            <person name="Wei J.T."/>
            <person name="Ye R.Z."/>
            <person name="Que T.C."/>
            <person name="Du C.H."/>
            <person name="Zhou Y.H."/>
            <person name="Cheng J.X."/>
            <person name="Dai P.F."/>
            <person name="Guo W.B."/>
            <person name="Han X.H."/>
            <person name="Huang E.J."/>
            <person name="Li L.F."/>
            <person name="Wei W."/>
            <person name="Gao Y.C."/>
            <person name="Liu J.Z."/>
            <person name="Shao H.Z."/>
            <person name="Wang X."/>
            <person name="Wang C.C."/>
            <person name="Yang T.C."/>
            <person name="Huo Q.B."/>
            <person name="Li W."/>
            <person name="Chen H.Y."/>
            <person name="Chen S.E."/>
            <person name="Zhou L.G."/>
            <person name="Ni X.B."/>
            <person name="Tian J.H."/>
            <person name="Sheng Y."/>
            <person name="Liu T."/>
            <person name="Pan Y.S."/>
            <person name="Xia L.Y."/>
            <person name="Li J."/>
            <person name="Zhao F."/>
            <person name="Cao W.C."/>
        </authorList>
    </citation>
    <scope>NUCLEOTIDE SEQUENCE [LARGE SCALE GENOMIC DNA]</scope>
    <source>
        <strain evidence="1">HaeL-2018</strain>
    </source>
</reference>
<dbReference type="OrthoDB" id="7331812at2759"/>
<evidence type="ECO:0008006" key="3">
    <source>
        <dbReference type="Google" id="ProtNLM"/>
    </source>
</evidence>
<sequence>MLYGVQVLQKETVVVWRSEGRASVLAQWRRDIPRTEKRLKENTAMCELHFDVRYISRHIEHTVNGKVVSIYRGRPRLPPENLPTQFPSPPKYQL</sequence>
<gene>
    <name evidence="1" type="ORF">HPB48_016360</name>
</gene>
<evidence type="ECO:0000313" key="1">
    <source>
        <dbReference type="EMBL" id="KAH9364466.1"/>
    </source>
</evidence>
<dbReference type="VEuPathDB" id="VectorBase:HLOH_041634"/>
<proteinExistence type="predicted"/>
<accession>A0A9J6FMS8</accession>
<name>A0A9J6FMS8_HAELO</name>